<reference evidence="3 4" key="1">
    <citation type="submission" date="2006-10" db="EMBL/GenBank/DDBJ databases">
        <authorList>
            <person name="Fleischmann R.D."/>
            <person name="Dodson R.J."/>
            <person name="Haft D.H."/>
            <person name="Merkel J.S."/>
            <person name="Nelson W.C."/>
            <person name="Fraser C.M."/>
        </authorList>
    </citation>
    <scope>NUCLEOTIDE SEQUENCE [LARGE SCALE GENOMIC DNA]</scope>
    <source>
        <strain evidence="3 4">104</strain>
    </source>
</reference>
<keyword evidence="1" id="KW-0732">Signal</keyword>
<dbReference type="RefSeq" id="WP_011724331.1">
    <property type="nucleotide sequence ID" value="NC_008595.1"/>
</dbReference>
<dbReference type="AlphaFoldDB" id="A0A0H2ZXD9"/>
<gene>
    <name evidence="3" type="ordered locus">MAV_1779</name>
</gene>
<feature type="domain" description="PknH-like extracellular" evidence="2">
    <location>
        <begin position="41"/>
        <end position="247"/>
    </location>
</feature>
<name>A0A0H2ZXD9_MYCA1</name>
<accession>A0A0H2ZXD9</accession>
<evidence type="ECO:0000313" key="3">
    <source>
        <dbReference type="EMBL" id="ABK66451.1"/>
    </source>
</evidence>
<feature type="chain" id="PRO_5002603892" evidence="1">
    <location>
        <begin position="18"/>
        <end position="252"/>
    </location>
</feature>
<dbReference type="Proteomes" id="UP000001574">
    <property type="component" value="Chromosome"/>
</dbReference>
<evidence type="ECO:0000259" key="2">
    <source>
        <dbReference type="Pfam" id="PF14032"/>
    </source>
</evidence>
<dbReference type="Pfam" id="PF14032">
    <property type="entry name" value="PknH_C"/>
    <property type="match status" value="1"/>
</dbReference>
<dbReference type="InterPro" id="IPR038232">
    <property type="entry name" value="PknH-like_Extracell_sf"/>
</dbReference>
<dbReference type="Gene3D" id="3.40.1000.70">
    <property type="entry name" value="PknH-like extracellular domain"/>
    <property type="match status" value="1"/>
</dbReference>
<dbReference type="InterPro" id="IPR026954">
    <property type="entry name" value="PknH-like_Extracell"/>
</dbReference>
<dbReference type="HOGENOM" id="CLU_1081063_0_0_11"/>
<sequence length="252" mass="26139">MRIFTAATLLTAVAALAAGCGGVVSGTAKPAPNLKPRPLSGATVQQVLLDGPTLSRMLNQPFVARDPAQVGGPEKLYRGGRSASQSGCLGVTAMLQKSVYPAADVRDVAAESWWNNGELAQVITVMEGVVTLPSAAQAQALFAQFSRQWQQCNGMTTSEQSGPISTTNVISDVRATDTTVAATKTATAVLPNMPALRPTPQGRALGVRSNCLVEVEVVFFGGRRSSDPGSADLNTSALDIAHAMMDRVSALG</sequence>
<organism evidence="3 4">
    <name type="scientific">Mycobacterium avium (strain 104)</name>
    <dbReference type="NCBI Taxonomy" id="243243"/>
    <lineage>
        <taxon>Bacteria</taxon>
        <taxon>Bacillati</taxon>
        <taxon>Actinomycetota</taxon>
        <taxon>Actinomycetes</taxon>
        <taxon>Mycobacteriales</taxon>
        <taxon>Mycobacteriaceae</taxon>
        <taxon>Mycobacterium</taxon>
        <taxon>Mycobacterium avium complex (MAC)</taxon>
    </lineage>
</organism>
<dbReference type="PROSITE" id="PS51257">
    <property type="entry name" value="PROKAR_LIPOPROTEIN"/>
    <property type="match status" value="1"/>
</dbReference>
<protein>
    <submittedName>
        <fullName evidence="3">LppR protein</fullName>
    </submittedName>
</protein>
<evidence type="ECO:0000313" key="4">
    <source>
        <dbReference type="Proteomes" id="UP000001574"/>
    </source>
</evidence>
<dbReference type="EMBL" id="CP000479">
    <property type="protein sequence ID" value="ABK66451.1"/>
    <property type="molecule type" value="Genomic_DNA"/>
</dbReference>
<feature type="signal peptide" evidence="1">
    <location>
        <begin position="1"/>
        <end position="17"/>
    </location>
</feature>
<evidence type="ECO:0000256" key="1">
    <source>
        <dbReference type="SAM" id="SignalP"/>
    </source>
</evidence>
<proteinExistence type="predicted"/>
<dbReference type="KEGG" id="mav:MAV_1779"/>